<keyword evidence="5" id="KW-0378">Hydrolase</keyword>
<sequence length="91" mass="10499">MKYKVDFTKDAQKVVKKWKKSNPILFKKLVAILDEISIHPRTGIGHPEPLKGGNDITYSRRLSAHDRIIYDIHDETVTVLVIDVEGHYDDK</sequence>
<comment type="caution">
    <text evidence="7">The sequence shown here is derived from an EMBL/GenBank/DDBJ whole genome shotgun (WGS) entry which is preliminary data.</text>
</comment>
<dbReference type="EMBL" id="AYYC01000731">
    <property type="protein sequence ID" value="ETK03745.1"/>
    <property type="molecule type" value="Genomic_DNA"/>
</dbReference>
<dbReference type="PATRIC" id="fig|1410950.3.peg.2003"/>
<reference evidence="7 8" key="1">
    <citation type="submission" date="2013-11" db="EMBL/GenBank/DDBJ databases">
        <title>Single cell genomics of uncultured Tannerella BU063 (oral taxon 286).</title>
        <authorList>
            <person name="Beall C.J."/>
            <person name="Campbell A.G."/>
            <person name="Griffen A.L."/>
            <person name="Podar M."/>
            <person name="Leys E.J."/>
        </authorList>
    </citation>
    <scope>NUCLEOTIDE SEQUENCE [LARGE SCALE GENOMIC DNA]</scope>
    <source>
        <strain evidence="7">Cell 5</strain>
    </source>
</reference>
<keyword evidence="4" id="KW-0255">Endonuclease</keyword>
<dbReference type="PANTHER" id="PTHR38039:SF1">
    <property type="entry name" value="TOXIN YOEB"/>
    <property type="match status" value="1"/>
</dbReference>
<dbReference type="GO" id="GO:0006401">
    <property type="term" value="P:RNA catabolic process"/>
    <property type="evidence" value="ECO:0007669"/>
    <property type="project" value="InterPro"/>
</dbReference>
<evidence type="ECO:0000256" key="6">
    <source>
        <dbReference type="ARBA" id="ARBA00030388"/>
    </source>
</evidence>
<dbReference type="SUPFAM" id="SSF143011">
    <property type="entry name" value="RelE-like"/>
    <property type="match status" value="1"/>
</dbReference>
<dbReference type="Pfam" id="PF06769">
    <property type="entry name" value="YoeB_toxin"/>
    <property type="match status" value="1"/>
</dbReference>
<evidence type="ECO:0000313" key="8">
    <source>
        <dbReference type="Proteomes" id="UP000018872"/>
    </source>
</evidence>
<dbReference type="Gene3D" id="3.30.2310.20">
    <property type="entry name" value="RelE-like"/>
    <property type="match status" value="1"/>
</dbReference>
<dbReference type="GO" id="GO:0004519">
    <property type="term" value="F:endonuclease activity"/>
    <property type="evidence" value="ECO:0007669"/>
    <property type="project" value="UniProtKB-KW"/>
</dbReference>
<evidence type="ECO:0000313" key="7">
    <source>
        <dbReference type="EMBL" id="ETK03745.1"/>
    </source>
</evidence>
<dbReference type="InterPro" id="IPR035093">
    <property type="entry name" value="RelE/ParE_toxin_dom_sf"/>
</dbReference>
<gene>
    <name evidence="7" type="ORF">T229_13020</name>
</gene>
<dbReference type="NCBIfam" id="TIGR02116">
    <property type="entry name" value="toxin_Txe_YoeB"/>
    <property type="match status" value="1"/>
</dbReference>
<evidence type="ECO:0000256" key="2">
    <source>
        <dbReference type="ARBA" id="ARBA00022649"/>
    </source>
</evidence>
<proteinExistence type="inferred from homology"/>
<keyword evidence="3" id="KW-0540">Nuclease</keyword>
<dbReference type="GO" id="GO:0016787">
    <property type="term" value="F:hydrolase activity"/>
    <property type="evidence" value="ECO:0007669"/>
    <property type="project" value="UniProtKB-KW"/>
</dbReference>
<evidence type="ECO:0000256" key="5">
    <source>
        <dbReference type="ARBA" id="ARBA00022801"/>
    </source>
</evidence>
<keyword evidence="2" id="KW-1277">Toxin-antitoxin system</keyword>
<dbReference type="AlphaFoldDB" id="W2C9D1"/>
<comment type="similarity">
    <text evidence="1">Belongs to the YoeB family.</text>
</comment>
<dbReference type="PANTHER" id="PTHR38039">
    <property type="entry name" value="TOXIN YOEB"/>
    <property type="match status" value="1"/>
</dbReference>
<organism evidence="7 8">
    <name type="scientific">Tannerella sp. oral taxon BU063 isolate Cell 5</name>
    <dbReference type="NCBI Taxonomy" id="1410950"/>
    <lineage>
        <taxon>Bacteria</taxon>
        <taxon>Pseudomonadati</taxon>
        <taxon>Bacteroidota</taxon>
        <taxon>Bacteroidia</taxon>
        <taxon>Bacteroidales</taxon>
        <taxon>Tannerellaceae</taxon>
        <taxon>Tannerella</taxon>
    </lineage>
</organism>
<accession>W2C9D1</accession>
<evidence type="ECO:0000256" key="3">
    <source>
        <dbReference type="ARBA" id="ARBA00022722"/>
    </source>
</evidence>
<evidence type="ECO:0000256" key="4">
    <source>
        <dbReference type="ARBA" id="ARBA00022759"/>
    </source>
</evidence>
<name>W2C9D1_9BACT</name>
<dbReference type="InterPro" id="IPR009614">
    <property type="entry name" value="YoeB_toxin"/>
</dbReference>
<dbReference type="Proteomes" id="UP000018872">
    <property type="component" value="Unassembled WGS sequence"/>
</dbReference>
<evidence type="ECO:0000256" key="1">
    <source>
        <dbReference type="ARBA" id="ARBA00008172"/>
    </source>
</evidence>
<protein>
    <recommendedName>
        <fullName evidence="6">Putative mRNA interferase YoeB</fullName>
    </recommendedName>
</protein>